<dbReference type="Proteomes" id="UP000077271">
    <property type="component" value="Unassembled WGS sequence"/>
</dbReference>
<dbReference type="OrthoDB" id="9812605at2"/>
<dbReference type="AlphaFoldDB" id="A0A177L044"/>
<accession>A0A177L044</accession>
<comment type="caution">
    <text evidence="4">The sequence shown here is derived from an EMBL/GenBank/DDBJ whole genome shotgun (WGS) entry which is preliminary data.</text>
</comment>
<evidence type="ECO:0000256" key="1">
    <source>
        <dbReference type="ARBA" id="ARBA00022679"/>
    </source>
</evidence>
<name>A0A177L044_9BACI</name>
<protein>
    <recommendedName>
        <fullName evidence="3">HipA-like C-terminal domain-containing protein</fullName>
    </recommendedName>
</protein>
<evidence type="ECO:0000313" key="5">
    <source>
        <dbReference type="Proteomes" id="UP000077271"/>
    </source>
</evidence>
<feature type="domain" description="HipA-like C-terminal" evidence="3">
    <location>
        <begin position="110"/>
        <end position="194"/>
    </location>
</feature>
<gene>
    <name evidence="4" type="ORF">AWH48_17085</name>
</gene>
<evidence type="ECO:0000313" key="4">
    <source>
        <dbReference type="EMBL" id="OAH58704.1"/>
    </source>
</evidence>
<proteinExistence type="predicted"/>
<dbReference type="Gene3D" id="1.10.1070.20">
    <property type="match status" value="1"/>
</dbReference>
<evidence type="ECO:0000256" key="2">
    <source>
        <dbReference type="ARBA" id="ARBA00022777"/>
    </source>
</evidence>
<sequence>MERIFIPEDANEIKSTSSKGDQSKWLIDNKWIKQNTRGYEHLAEYVTSLILECSTLTSEEYVSYTPCLLAFPDGHESIGCYSNDFRGLQKQEVSLERLFESNFESTSDIFDNKNYSTVDKFQALTEKIHVFTGLDTRKALARMLAFDAFILNEDRHTNNILFLYHTKENTWQLAPMFDHGLSLLSDVKDYPMNVDVRILKRKVKAKPFNRAFNKQLSLYQKEPFIDIDELRQKLTSSPYDLGRAKEVLDMQLEDPVFQKLLIEGEK</sequence>
<organism evidence="4 5">
    <name type="scientific">Domibacillus aminovorans</name>
    <dbReference type="NCBI Taxonomy" id="29332"/>
    <lineage>
        <taxon>Bacteria</taxon>
        <taxon>Bacillati</taxon>
        <taxon>Bacillota</taxon>
        <taxon>Bacilli</taxon>
        <taxon>Bacillales</taxon>
        <taxon>Bacillaceae</taxon>
        <taxon>Domibacillus</taxon>
    </lineage>
</organism>
<keyword evidence="2" id="KW-0418">Kinase</keyword>
<keyword evidence="1" id="KW-0808">Transferase</keyword>
<dbReference type="InterPro" id="IPR012893">
    <property type="entry name" value="HipA-like_C"/>
</dbReference>
<evidence type="ECO:0000259" key="3">
    <source>
        <dbReference type="Pfam" id="PF07804"/>
    </source>
</evidence>
<reference evidence="4 5" key="1">
    <citation type="submission" date="2016-01" db="EMBL/GenBank/DDBJ databases">
        <title>Investigation of taxonomic status of Bacillus aminovorans.</title>
        <authorList>
            <person name="Verma A."/>
            <person name="Pal Y."/>
            <person name="Krishnamurthi S."/>
        </authorList>
    </citation>
    <scope>NUCLEOTIDE SEQUENCE [LARGE SCALE GENOMIC DNA]</scope>
    <source>
        <strain evidence="4 5">DSM 4337</strain>
    </source>
</reference>
<dbReference type="Pfam" id="PF07804">
    <property type="entry name" value="HipA_C"/>
    <property type="match status" value="1"/>
</dbReference>
<dbReference type="RefSeq" id="WP_063974539.1">
    <property type="nucleotide sequence ID" value="NZ_LQWZ01000007.1"/>
</dbReference>
<dbReference type="GO" id="GO:0016301">
    <property type="term" value="F:kinase activity"/>
    <property type="evidence" value="ECO:0007669"/>
    <property type="project" value="UniProtKB-KW"/>
</dbReference>
<dbReference type="EMBL" id="LQWZ01000007">
    <property type="protein sequence ID" value="OAH58704.1"/>
    <property type="molecule type" value="Genomic_DNA"/>
</dbReference>